<name>A0A0F9BWT7_9ZZZZ</name>
<comment type="caution">
    <text evidence="1">The sequence shown here is derived from an EMBL/GenBank/DDBJ whole genome shotgun (WGS) entry which is preliminary data.</text>
</comment>
<gene>
    <name evidence="1" type="ORF">LCGC14_2395820</name>
</gene>
<evidence type="ECO:0000313" key="1">
    <source>
        <dbReference type="EMBL" id="KKL26385.1"/>
    </source>
</evidence>
<sequence length="34" mass="3764">MSDIGAPKRIIRVEPEPVKIPVKEPVKVPERVGV</sequence>
<organism evidence="1">
    <name type="scientific">marine sediment metagenome</name>
    <dbReference type="NCBI Taxonomy" id="412755"/>
    <lineage>
        <taxon>unclassified sequences</taxon>
        <taxon>metagenomes</taxon>
        <taxon>ecological metagenomes</taxon>
    </lineage>
</organism>
<reference evidence="1" key="1">
    <citation type="journal article" date="2015" name="Nature">
        <title>Complex archaea that bridge the gap between prokaryotes and eukaryotes.</title>
        <authorList>
            <person name="Spang A."/>
            <person name="Saw J.H."/>
            <person name="Jorgensen S.L."/>
            <person name="Zaremba-Niedzwiedzka K."/>
            <person name="Martijn J."/>
            <person name="Lind A.E."/>
            <person name="van Eijk R."/>
            <person name="Schleper C."/>
            <person name="Guy L."/>
            <person name="Ettema T.J."/>
        </authorList>
    </citation>
    <scope>NUCLEOTIDE SEQUENCE</scope>
</reference>
<dbReference type="EMBL" id="LAZR01035856">
    <property type="protein sequence ID" value="KKL26385.1"/>
    <property type="molecule type" value="Genomic_DNA"/>
</dbReference>
<dbReference type="AlphaFoldDB" id="A0A0F9BWT7"/>
<protein>
    <submittedName>
        <fullName evidence="1">Uncharacterized protein</fullName>
    </submittedName>
</protein>
<accession>A0A0F9BWT7</accession>
<proteinExistence type="predicted"/>